<dbReference type="GeneID" id="101515692"/>
<dbReference type="PANTHER" id="PTHR31060">
    <property type="entry name" value="OSJNBA0011J08.25 PROTEIN-RELATED"/>
    <property type="match status" value="1"/>
</dbReference>
<dbReference type="InterPro" id="IPR038920">
    <property type="entry name" value="At3g05675-like"/>
</dbReference>
<reference evidence="2" key="1">
    <citation type="journal article" date="2013" name="Nat. Biotechnol.">
        <title>Draft genome sequence of chickpea (Cicer arietinum) provides a resource for trait improvement.</title>
        <authorList>
            <person name="Varshney R.K."/>
            <person name="Song C."/>
            <person name="Saxena R.K."/>
            <person name="Azam S."/>
            <person name="Yu S."/>
            <person name="Sharpe A.G."/>
            <person name="Cannon S."/>
            <person name="Baek J."/>
            <person name="Rosen B.D."/>
            <person name="Tar'an B."/>
            <person name="Millan T."/>
            <person name="Zhang X."/>
            <person name="Ramsay L.D."/>
            <person name="Iwata A."/>
            <person name="Wang Y."/>
            <person name="Nelson W."/>
            <person name="Farmer A.D."/>
            <person name="Gaur P.M."/>
            <person name="Soderlund C."/>
            <person name="Penmetsa R.V."/>
            <person name="Xu C."/>
            <person name="Bharti A.K."/>
            <person name="He W."/>
            <person name="Winter P."/>
            <person name="Zhao S."/>
            <person name="Hane J.K."/>
            <person name="Carrasquilla-Garcia N."/>
            <person name="Condie J.A."/>
            <person name="Upadhyaya H.D."/>
            <person name="Luo M.C."/>
            <person name="Thudi M."/>
            <person name="Gowda C.L."/>
            <person name="Singh N.P."/>
            <person name="Lichtenzveig J."/>
            <person name="Gali K.K."/>
            <person name="Rubio J."/>
            <person name="Nadarajan N."/>
            <person name="Dolezel J."/>
            <person name="Bansal K.C."/>
            <person name="Xu X."/>
            <person name="Edwards D."/>
            <person name="Zhang G."/>
            <person name="Kahl G."/>
            <person name="Gil J."/>
            <person name="Singh K.B."/>
            <person name="Datta S.K."/>
            <person name="Jackson S.A."/>
            <person name="Wang J."/>
            <person name="Cook D.R."/>
        </authorList>
    </citation>
    <scope>NUCLEOTIDE SEQUENCE [LARGE SCALE GENOMIC DNA]</scope>
    <source>
        <strain evidence="2">cv. CDC Frontier</strain>
    </source>
</reference>
<keyword evidence="1" id="KW-0812">Transmembrane</keyword>
<feature type="transmembrane region" description="Helical" evidence="1">
    <location>
        <begin position="57"/>
        <end position="76"/>
    </location>
</feature>
<dbReference type="PaxDb" id="3827-XP_004485586.1"/>
<keyword evidence="1" id="KW-1133">Transmembrane helix</keyword>
<accession>A0A1S2XBA7</accession>
<keyword evidence="2" id="KW-1185">Reference proteome</keyword>
<keyword evidence="1" id="KW-0472">Membrane</keyword>
<dbReference type="OrthoDB" id="678132at2759"/>
<evidence type="ECO:0000313" key="3">
    <source>
        <dbReference type="RefSeq" id="XP_004485586.1"/>
    </source>
</evidence>
<dbReference type="GO" id="GO:0016567">
    <property type="term" value="P:protein ubiquitination"/>
    <property type="evidence" value="ECO:0007669"/>
    <property type="project" value="UniProtKB-UniPathway"/>
</dbReference>
<gene>
    <name evidence="3" type="primary">LOC101515692</name>
</gene>
<dbReference type="RefSeq" id="XP_004485586.1">
    <property type="nucleotide sequence ID" value="XM_004485529.3"/>
</dbReference>
<evidence type="ECO:0000256" key="1">
    <source>
        <dbReference type="SAM" id="Phobius"/>
    </source>
</evidence>
<proteinExistence type="predicted"/>
<organism evidence="2 3">
    <name type="scientific">Cicer arietinum</name>
    <name type="common">Chickpea</name>
    <name type="synonym">Garbanzo</name>
    <dbReference type="NCBI Taxonomy" id="3827"/>
    <lineage>
        <taxon>Eukaryota</taxon>
        <taxon>Viridiplantae</taxon>
        <taxon>Streptophyta</taxon>
        <taxon>Embryophyta</taxon>
        <taxon>Tracheophyta</taxon>
        <taxon>Spermatophyta</taxon>
        <taxon>Magnoliopsida</taxon>
        <taxon>eudicotyledons</taxon>
        <taxon>Gunneridae</taxon>
        <taxon>Pentapetalae</taxon>
        <taxon>rosids</taxon>
        <taxon>fabids</taxon>
        <taxon>Fabales</taxon>
        <taxon>Fabaceae</taxon>
        <taxon>Papilionoideae</taxon>
        <taxon>50 kb inversion clade</taxon>
        <taxon>NPAAA clade</taxon>
        <taxon>Hologalegina</taxon>
        <taxon>IRL clade</taxon>
        <taxon>Cicereae</taxon>
        <taxon>Cicer</taxon>
    </lineage>
</organism>
<name>A0A1S2XBA7_CICAR</name>
<dbReference type="Proteomes" id="UP000087171">
    <property type="component" value="Chromosome Ca1"/>
</dbReference>
<dbReference type="AlphaFoldDB" id="A0A1S2XBA7"/>
<dbReference type="UniPathway" id="UPA00143"/>
<reference evidence="3" key="2">
    <citation type="submission" date="2025-08" db="UniProtKB">
        <authorList>
            <consortium name="RefSeq"/>
        </authorList>
    </citation>
    <scope>IDENTIFICATION</scope>
    <source>
        <tissue evidence="3">Etiolated seedlings</tissue>
    </source>
</reference>
<protein>
    <submittedName>
        <fullName evidence="3">Uncharacterized protein LOC101515692</fullName>
    </submittedName>
</protein>
<evidence type="ECO:0000313" key="2">
    <source>
        <dbReference type="Proteomes" id="UP000087171"/>
    </source>
</evidence>
<dbReference type="eggNOG" id="ENOG502QRMR">
    <property type="taxonomic scope" value="Eukaryota"/>
</dbReference>
<dbReference type="KEGG" id="cam:101515692"/>
<dbReference type="PANTHER" id="PTHR31060:SF4">
    <property type="entry name" value="1,8-CINEOLE SYNTHASE"/>
    <property type="match status" value="1"/>
</dbReference>
<sequence>MGKGKNAENTDGGMPMPLPLPPLLRTLISSLFNTAADNNNSFLSLSFNYKLFQTLRFIILTFYLFLLRFIPSFFFFENYENAVSKLNFSPNKYSHDKRNDTAIGRALSQLLSALNDIPVSSRKYEVVRSLTEKIIDDNHNDGVHSLREVNRVALAAAFGRALRQLEGKVSECGEGEVEGEGEGGEYYYRTVRRGIRKVVRVVGWRVRGGEGSLCGVPAEKLAAELVWMVKKMVNCGCTDEALRRWAGASNLGFLALSADPRLQASLVKLAAFLFKEVKDMGVDEIEESKMKQCLQVKLKMLQTWLPLLCRASNGTDAPALSINERAELERVLEGIIEGLEQEKQEQVLSLWLHHFTHCSSSDWPNLHSCFARWCCTSRKQLLLLNDH</sequence>
<dbReference type="STRING" id="3827.A0A1S2XBA7"/>